<dbReference type="Proteomes" id="UP000697710">
    <property type="component" value="Unassembled WGS sequence"/>
</dbReference>
<evidence type="ECO:0000256" key="6">
    <source>
        <dbReference type="ARBA" id="ARBA00022841"/>
    </source>
</evidence>
<dbReference type="GO" id="GO:0016787">
    <property type="term" value="F:hydrolase activity"/>
    <property type="evidence" value="ECO:0007669"/>
    <property type="project" value="UniProtKB-KW"/>
</dbReference>
<keyword evidence="8" id="KW-1133">Transmembrane helix</keyword>
<dbReference type="AlphaFoldDB" id="A0A956M2U3"/>
<feature type="domain" description="AlgX/AlgJ SGNH hydrolase-like" evidence="9">
    <location>
        <begin position="322"/>
        <end position="435"/>
    </location>
</feature>
<comment type="pathway">
    <text evidence="2">Glycan biosynthesis; alginate biosynthesis.</text>
</comment>
<name>A0A956M2U3_UNCEI</name>
<keyword evidence="3" id="KW-0808">Transferase</keyword>
<feature type="non-terminal residue" evidence="10">
    <location>
        <position position="1"/>
    </location>
</feature>
<keyword evidence="8" id="KW-0472">Membrane</keyword>
<evidence type="ECO:0000256" key="1">
    <source>
        <dbReference type="ARBA" id="ARBA00004418"/>
    </source>
</evidence>
<dbReference type="GO" id="GO:0042121">
    <property type="term" value="P:alginic acid biosynthetic process"/>
    <property type="evidence" value="ECO:0007669"/>
    <property type="project" value="UniProtKB-KW"/>
</dbReference>
<organism evidence="10 11">
    <name type="scientific">Eiseniibacteriota bacterium</name>
    <dbReference type="NCBI Taxonomy" id="2212470"/>
    <lineage>
        <taxon>Bacteria</taxon>
        <taxon>Candidatus Eiseniibacteriota</taxon>
    </lineage>
</organism>
<dbReference type="GO" id="GO:0016740">
    <property type="term" value="F:transferase activity"/>
    <property type="evidence" value="ECO:0007669"/>
    <property type="project" value="UniProtKB-KW"/>
</dbReference>
<dbReference type="CDD" id="cd00229">
    <property type="entry name" value="SGNH_hydrolase"/>
    <property type="match status" value="1"/>
</dbReference>
<sequence length="475" mass="52604">VEMGRRLEDRLKRVLSAMAVGSGLLGVAVSPWFLRLRYGRLGPDIAVPLWLISGFLLLTGVVAWRARRRPLLLANFGLCVAALLLSILAAEAILRRFAPQIAESRDLSRFHPTLGWELIPGATARSVFPGEFNGVVRVSSQGLLDREYSLVCPSGMRRIVVLGDSFTAGLGVDASKNFTERLEDAWDGRAEVLNFGVNGYGPVQEFLALRDKALHYQPDLALVVVYVRNDFDDILGRYDWGFPRPLVEAADSTFRLTNVPIPRPAAIGLGPVTLLLSYRKLHLYRLISKRVNPHGALWADPPELQLCRISPSPEIRRAFDLTERVLVAMKQVCAASGTDLVVAIAPSIVQVYPDRYWNEVLADHGADASDFDLEEPDRRLCRIGTDHDIETIDLLPALREAGKEDPELYYRRNLHWTARGHAVVARALQERLERRILPPRTPDTSDVSRSPGDPLGETKAAAGSGEAPPTGEEPR</sequence>
<dbReference type="InterPro" id="IPR031811">
    <property type="entry name" value="ALGX/ALGJ_SGNH-like"/>
</dbReference>
<feature type="transmembrane region" description="Helical" evidence="8">
    <location>
        <begin position="14"/>
        <end position="33"/>
    </location>
</feature>
<evidence type="ECO:0000256" key="3">
    <source>
        <dbReference type="ARBA" id="ARBA00022679"/>
    </source>
</evidence>
<feature type="transmembrane region" description="Helical" evidence="8">
    <location>
        <begin position="45"/>
        <end position="64"/>
    </location>
</feature>
<comment type="subcellular location">
    <subcellularLocation>
        <location evidence="1">Periplasm</location>
    </subcellularLocation>
</comment>
<reference evidence="10" key="1">
    <citation type="submission" date="2020-04" db="EMBL/GenBank/DDBJ databases">
        <authorList>
            <person name="Zhang T."/>
        </authorList>
    </citation>
    <scope>NUCLEOTIDE SEQUENCE</scope>
    <source>
        <strain evidence="10">HKST-UBA01</strain>
    </source>
</reference>
<keyword evidence="4" id="KW-0732">Signal</keyword>
<proteinExistence type="predicted"/>
<gene>
    <name evidence="10" type="ORF">KC729_19650</name>
</gene>
<feature type="transmembrane region" description="Helical" evidence="8">
    <location>
        <begin position="71"/>
        <end position="94"/>
    </location>
</feature>
<keyword evidence="6" id="KW-0016">Alginate biosynthesis</keyword>
<dbReference type="Pfam" id="PF16822">
    <property type="entry name" value="ALGX"/>
    <property type="match status" value="1"/>
</dbReference>
<dbReference type="GO" id="GO:0042597">
    <property type="term" value="C:periplasmic space"/>
    <property type="evidence" value="ECO:0007669"/>
    <property type="project" value="UniProtKB-SubCell"/>
</dbReference>
<dbReference type="InterPro" id="IPR036514">
    <property type="entry name" value="SGNH_hydro_sf"/>
</dbReference>
<evidence type="ECO:0000256" key="8">
    <source>
        <dbReference type="SAM" id="Phobius"/>
    </source>
</evidence>
<evidence type="ECO:0000256" key="5">
    <source>
        <dbReference type="ARBA" id="ARBA00022764"/>
    </source>
</evidence>
<keyword evidence="5" id="KW-0574">Periplasm</keyword>
<keyword evidence="10" id="KW-0378">Hydrolase</keyword>
<evidence type="ECO:0000313" key="10">
    <source>
        <dbReference type="EMBL" id="MCA9729908.1"/>
    </source>
</evidence>
<evidence type="ECO:0000256" key="7">
    <source>
        <dbReference type="SAM" id="MobiDB-lite"/>
    </source>
</evidence>
<evidence type="ECO:0000256" key="2">
    <source>
        <dbReference type="ARBA" id="ARBA00005182"/>
    </source>
</evidence>
<feature type="region of interest" description="Disordered" evidence="7">
    <location>
        <begin position="434"/>
        <end position="475"/>
    </location>
</feature>
<reference evidence="10" key="2">
    <citation type="journal article" date="2021" name="Microbiome">
        <title>Successional dynamics and alternative stable states in a saline activated sludge microbial community over 9 years.</title>
        <authorList>
            <person name="Wang Y."/>
            <person name="Ye J."/>
            <person name="Ju F."/>
            <person name="Liu L."/>
            <person name="Boyd J.A."/>
            <person name="Deng Y."/>
            <person name="Parks D.H."/>
            <person name="Jiang X."/>
            <person name="Yin X."/>
            <person name="Woodcroft B.J."/>
            <person name="Tyson G.W."/>
            <person name="Hugenholtz P."/>
            <person name="Polz M.F."/>
            <person name="Zhang T."/>
        </authorList>
    </citation>
    <scope>NUCLEOTIDE SEQUENCE</scope>
    <source>
        <strain evidence="10">HKST-UBA01</strain>
    </source>
</reference>
<dbReference type="Gene3D" id="3.40.50.1110">
    <property type="entry name" value="SGNH hydrolase"/>
    <property type="match status" value="1"/>
</dbReference>
<dbReference type="SUPFAM" id="SSF52266">
    <property type="entry name" value="SGNH hydrolase"/>
    <property type="match status" value="1"/>
</dbReference>
<protein>
    <submittedName>
        <fullName evidence="10">SGNH/GDSL hydrolase family protein</fullName>
    </submittedName>
</protein>
<dbReference type="EMBL" id="JAGQHR010000894">
    <property type="protein sequence ID" value="MCA9729908.1"/>
    <property type="molecule type" value="Genomic_DNA"/>
</dbReference>
<evidence type="ECO:0000313" key="11">
    <source>
        <dbReference type="Proteomes" id="UP000697710"/>
    </source>
</evidence>
<keyword evidence="8" id="KW-0812">Transmembrane</keyword>
<accession>A0A956M2U3</accession>
<comment type="caution">
    <text evidence="10">The sequence shown here is derived from an EMBL/GenBank/DDBJ whole genome shotgun (WGS) entry which is preliminary data.</text>
</comment>
<evidence type="ECO:0000256" key="4">
    <source>
        <dbReference type="ARBA" id="ARBA00022729"/>
    </source>
</evidence>
<evidence type="ECO:0000259" key="9">
    <source>
        <dbReference type="Pfam" id="PF16822"/>
    </source>
</evidence>